<keyword evidence="3" id="KW-0217">Developmental protein</keyword>
<dbReference type="VEuPathDB" id="VectorBase:LDEU001593"/>
<dbReference type="PANTHER" id="PTHR10129:SF44">
    <property type="entry name" value="TRAFFIC JAM, ISOFORM C"/>
    <property type="match status" value="1"/>
</dbReference>
<proteinExistence type="predicted"/>
<evidence type="ECO:0000256" key="6">
    <source>
        <dbReference type="ARBA" id="ARBA00022843"/>
    </source>
</evidence>
<evidence type="ECO:0000256" key="2">
    <source>
        <dbReference type="ARBA" id="ARBA00004496"/>
    </source>
</evidence>
<evidence type="ECO:0000256" key="12">
    <source>
        <dbReference type="ARBA" id="ARBA00055281"/>
    </source>
</evidence>
<dbReference type="SUPFAM" id="SSF57959">
    <property type="entry name" value="Leucine zipper domain"/>
    <property type="match status" value="1"/>
</dbReference>
<dbReference type="OrthoDB" id="5974330at2759"/>
<dbReference type="AlphaFoldDB" id="A0A443SSB2"/>
<gene>
    <name evidence="17" type="ORF">B4U80_05974</name>
</gene>
<accession>A0A443SSB2</accession>
<dbReference type="InterPro" id="IPR024874">
    <property type="entry name" value="Transcription_factor_Maf_fam"/>
</dbReference>
<name>A0A443SSB2_9ACAR</name>
<evidence type="ECO:0000313" key="18">
    <source>
        <dbReference type="Proteomes" id="UP000288716"/>
    </source>
</evidence>
<evidence type="ECO:0000256" key="10">
    <source>
        <dbReference type="ARBA" id="ARBA00023163"/>
    </source>
</evidence>
<dbReference type="InterPro" id="IPR008917">
    <property type="entry name" value="TF_DNA-bd_sf"/>
</dbReference>
<comment type="caution">
    <text evidence="17">The sequence shown here is derived from an EMBL/GenBank/DDBJ whole genome shotgun (WGS) entry which is preliminary data.</text>
</comment>
<dbReference type="GO" id="GO:0045944">
    <property type="term" value="P:positive regulation of transcription by RNA polymerase II"/>
    <property type="evidence" value="ECO:0007669"/>
    <property type="project" value="UniProtKB-ARBA"/>
</dbReference>
<evidence type="ECO:0000259" key="16">
    <source>
        <dbReference type="PROSITE" id="PS50217"/>
    </source>
</evidence>
<comment type="subcellular location">
    <subcellularLocation>
        <location evidence="2">Cytoplasm</location>
    </subcellularLocation>
    <subcellularLocation>
        <location evidence="1">Nucleus</location>
    </subcellularLocation>
</comment>
<feature type="region of interest" description="Disordered" evidence="15">
    <location>
        <begin position="48"/>
        <end position="133"/>
    </location>
</feature>
<evidence type="ECO:0000256" key="14">
    <source>
        <dbReference type="ARBA" id="ARBA00071773"/>
    </source>
</evidence>
<evidence type="ECO:0000256" key="8">
    <source>
        <dbReference type="ARBA" id="ARBA00023125"/>
    </source>
</evidence>
<dbReference type="SMART" id="SM00338">
    <property type="entry name" value="BRLZ"/>
    <property type="match status" value="1"/>
</dbReference>
<dbReference type="GO" id="GO:0000978">
    <property type="term" value="F:RNA polymerase II cis-regulatory region sequence-specific DNA binding"/>
    <property type="evidence" value="ECO:0007669"/>
    <property type="project" value="TreeGrafter"/>
</dbReference>
<reference evidence="17 18" key="1">
    <citation type="journal article" date="2018" name="Gigascience">
        <title>Genomes of trombidid mites reveal novel predicted allergens and laterally-transferred genes associated with secondary metabolism.</title>
        <authorList>
            <person name="Dong X."/>
            <person name="Chaisiri K."/>
            <person name="Xia D."/>
            <person name="Armstrong S.D."/>
            <person name="Fang Y."/>
            <person name="Donnelly M.J."/>
            <person name="Kadowaki T."/>
            <person name="McGarry J.W."/>
            <person name="Darby A.C."/>
            <person name="Makepeace B.L."/>
        </authorList>
    </citation>
    <scope>NUCLEOTIDE SEQUENCE [LARGE SCALE GENOMIC DNA]</scope>
    <source>
        <strain evidence="17">UoL-UT</strain>
    </source>
</reference>
<evidence type="ECO:0000256" key="13">
    <source>
        <dbReference type="ARBA" id="ARBA00066263"/>
    </source>
</evidence>
<dbReference type="InterPro" id="IPR046347">
    <property type="entry name" value="bZIP_sf"/>
</dbReference>
<protein>
    <recommendedName>
        <fullName evidence="14">Neural retina-specific leucine zipper protein</fullName>
    </recommendedName>
</protein>
<dbReference type="STRING" id="299467.A0A443SSB2"/>
<evidence type="ECO:0000313" key="17">
    <source>
        <dbReference type="EMBL" id="RWS30446.1"/>
    </source>
</evidence>
<evidence type="ECO:0000256" key="1">
    <source>
        <dbReference type="ARBA" id="ARBA00004123"/>
    </source>
</evidence>
<evidence type="ECO:0000256" key="11">
    <source>
        <dbReference type="ARBA" id="ARBA00023242"/>
    </source>
</evidence>
<keyword evidence="7" id="KW-0805">Transcription regulation</keyword>
<dbReference type="PROSITE" id="PS50217">
    <property type="entry name" value="BZIP"/>
    <property type="match status" value="1"/>
</dbReference>
<feature type="compositionally biased region" description="Polar residues" evidence="15">
    <location>
        <begin position="48"/>
        <end position="62"/>
    </location>
</feature>
<keyword evidence="9" id="KW-0010">Activator</keyword>
<feature type="region of interest" description="Disordered" evidence="15">
    <location>
        <begin position="312"/>
        <end position="371"/>
    </location>
</feature>
<dbReference type="GO" id="GO:0005737">
    <property type="term" value="C:cytoplasm"/>
    <property type="evidence" value="ECO:0007669"/>
    <property type="project" value="UniProtKB-SubCell"/>
</dbReference>
<evidence type="ECO:0000256" key="4">
    <source>
        <dbReference type="ARBA" id="ARBA00022490"/>
    </source>
</evidence>
<feature type="compositionally biased region" description="Low complexity" evidence="15">
    <location>
        <begin position="75"/>
        <end position="96"/>
    </location>
</feature>
<evidence type="ECO:0000256" key="15">
    <source>
        <dbReference type="SAM" id="MobiDB-lite"/>
    </source>
</evidence>
<keyword evidence="8" id="KW-0238">DNA-binding</keyword>
<comment type="function">
    <text evidence="12">Acts as a transcriptional activator which regulates the expression of several rod-specific genes, including RHO and PDE6B. Also functions as a transcriptional coactivator, stimulating transcription mediated by the transcription factor CRX and NR2E3. Binds to the rhodopsin promoter in a sequence-specific manner.</text>
</comment>
<keyword evidence="10" id="KW-0804">Transcription</keyword>
<dbReference type="EMBL" id="NCKV01000499">
    <property type="protein sequence ID" value="RWS30446.1"/>
    <property type="molecule type" value="Genomic_DNA"/>
</dbReference>
<dbReference type="Proteomes" id="UP000288716">
    <property type="component" value="Unassembled WGS sequence"/>
</dbReference>
<dbReference type="GO" id="GO:0000981">
    <property type="term" value="F:DNA-binding transcription factor activity, RNA polymerase II-specific"/>
    <property type="evidence" value="ECO:0007669"/>
    <property type="project" value="TreeGrafter"/>
</dbReference>
<evidence type="ECO:0000256" key="5">
    <source>
        <dbReference type="ARBA" id="ARBA00022499"/>
    </source>
</evidence>
<keyword evidence="4" id="KW-0963">Cytoplasm</keyword>
<comment type="subunit">
    <text evidence="13">Interacts with FIZ1; this interaction represses transactivation. Interacts (via the leucine-zipper domain) with CRX.</text>
</comment>
<feature type="compositionally biased region" description="Polar residues" evidence="15">
    <location>
        <begin position="312"/>
        <end position="340"/>
    </location>
</feature>
<evidence type="ECO:0000256" key="7">
    <source>
        <dbReference type="ARBA" id="ARBA00023015"/>
    </source>
</evidence>
<organism evidence="17 18">
    <name type="scientific">Leptotrombidium deliense</name>
    <dbReference type="NCBI Taxonomy" id="299467"/>
    <lineage>
        <taxon>Eukaryota</taxon>
        <taxon>Metazoa</taxon>
        <taxon>Ecdysozoa</taxon>
        <taxon>Arthropoda</taxon>
        <taxon>Chelicerata</taxon>
        <taxon>Arachnida</taxon>
        <taxon>Acari</taxon>
        <taxon>Acariformes</taxon>
        <taxon>Trombidiformes</taxon>
        <taxon>Prostigmata</taxon>
        <taxon>Anystina</taxon>
        <taxon>Parasitengona</taxon>
        <taxon>Trombiculoidea</taxon>
        <taxon>Trombiculidae</taxon>
        <taxon>Leptotrombidium</taxon>
    </lineage>
</organism>
<evidence type="ECO:0000256" key="9">
    <source>
        <dbReference type="ARBA" id="ARBA00023159"/>
    </source>
</evidence>
<dbReference type="Gene3D" id="1.20.5.170">
    <property type="match status" value="1"/>
</dbReference>
<dbReference type="Pfam" id="PF03131">
    <property type="entry name" value="bZIP_Maf"/>
    <property type="match status" value="1"/>
</dbReference>
<dbReference type="InterPro" id="IPR004827">
    <property type="entry name" value="bZIP"/>
</dbReference>
<keyword evidence="5" id="KW-1017">Isopeptide bond</keyword>
<sequence>MDSEHGAMSTEDYVNELIDFEHLDVEEVVKPEMFDRNKFAVNQNNASNAVRENNSASGQQDNESVHVRSSVMANSQSSAGLHQQQHQQPQHSQQDHNAPLVSARKQLAPNSTESAVVTSSPGHSIPSSPTFATVSSTTLTNVDACTKPNYLDDGMNPMPWLRYGTTGLLGHPDGPLDLRPQCGSDLENSWMNLPPNLRRGDVLELQSSHHVNGSHLSSVELNKRLHGFPRDEIQRLKQKRRTLKNRGYAQNCRTKRLAQRHELETKNRILQSENSQLRVEVDRVCQERDFYREQLLRSGAVPVSVMPVSLPQHLSQTADERVVTTTTNTGHQSLANGSNNNHHHQDSLSSTGSSGSTGAASSTPSSPEYYL</sequence>
<keyword evidence="6" id="KW-0832">Ubl conjugation</keyword>
<feature type="compositionally biased region" description="Low complexity" evidence="15">
    <location>
        <begin position="349"/>
        <end position="371"/>
    </location>
</feature>
<dbReference type="InterPro" id="IPR004826">
    <property type="entry name" value="bZIP_Maf"/>
</dbReference>
<keyword evidence="18" id="KW-1185">Reference proteome</keyword>
<keyword evidence="11" id="KW-0539">Nucleus</keyword>
<dbReference type="PANTHER" id="PTHR10129">
    <property type="entry name" value="TRANSCRIPTION FACTOR MAF"/>
    <property type="match status" value="1"/>
</dbReference>
<dbReference type="GO" id="GO:0005634">
    <property type="term" value="C:nucleus"/>
    <property type="evidence" value="ECO:0007669"/>
    <property type="project" value="UniProtKB-SubCell"/>
</dbReference>
<feature type="compositionally biased region" description="Polar residues" evidence="15">
    <location>
        <begin position="108"/>
        <end position="133"/>
    </location>
</feature>
<dbReference type="CDD" id="cd14718">
    <property type="entry name" value="bZIP_Maf_large"/>
    <property type="match status" value="1"/>
</dbReference>
<dbReference type="FunFam" id="1.20.5.170:FF:000071">
    <property type="entry name" value="Neural retina-specific leucine zipper protein"/>
    <property type="match status" value="1"/>
</dbReference>
<feature type="domain" description="BZIP" evidence="16">
    <location>
        <begin position="235"/>
        <end position="298"/>
    </location>
</feature>
<dbReference type="SUPFAM" id="SSF47454">
    <property type="entry name" value="A DNA-binding domain in eukaryotic transcription factors"/>
    <property type="match status" value="1"/>
</dbReference>
<evidence type="ECO:0000256" key="3">
    <source>
        <dbReference type="ARBA" id="ARBA00022473"/>
    </source>
</evidence>